<comment type="caution">
    <text evidence="1">The sequence shown here is derived from an EMBL/GenBank/DDBJ whole genome shotgun (WGS) entry which is preliminary data.</text>
</comment>
<dbReference type="Proteomes" id="UP001172386">
    <property type="component" value="Unassembled WGS sequence"/>
</dbReference>
<evidence type="ECO:0000313" key="2">
    <source>
        <dbReference type="Proteomes" id="UP001172386"/>
    </source>
</evidence>
<organism evidence="1 2">
    <name type="scientific">Neophaeococcomyces mojaviensis</name>
    <dbReference type="NCBI Taxonomy" id="3383035"/>
    <lineage>
        <taxon>Eukaryota</taxon>
        <taxon>Fungi</taxon>
        <taxon>Dikarya</taxon>
        <taxon>Ascomycota</taxon>
        <taxon>Pezizomycotina</taxon>
        <taxon>Eurotiomycetes</taxon>
        <taxon>Chaetothyriomycetidae</taxon>
        <taxon>Chaetothyriales</taxon>
        <taxon>Chaetothyriales incertae sedis</taxon>
        <taxon>Neophaeococcomyces</taxon>
    </lineage>
</organism>
<name>A0ACC3ABT2_9EURO</name>
<keyword evidence="2" id="KW-1185">Reference proteome</keyword>
<gene>
    <name evidence="1" type="ORF">H2198_003460</name>
</gene>
<evidence type="ECO:0000313" key="1">
    <source>
        <dbReference type="EMBL" id="KAJ9658890.1"/>
    </source>
</evidence>
<protein>
    <submittedName>
        <fullName evidence="1">Uncharacterized protein</fullName>
    </submittedName>
</protein>
<accession>A0ACC3ABT2</accession>
<sequence>MRSSAFLTGFLSFTSAFSIQSRQSTACNNSPELCSKSYSAITHLGAHNSPFVRDASTGFSTSGNQYYNSTVQLDAGVRLLSGQVHKTNNDWHLCHSSCDLLDAGLLSDWLKHIKTWLDSNPNEVVTILLVNSDKATPSSLHAEFTTAQITSLAYKPASINSPPTSWPTLQTLISANTRLMVFVASLDVTQIGTDQTYLMDEFTFIFENPFENIDVSNFSCSPDRPTAFKGNIESALSSNRMPFMNHFLYETGALDIETPDVDSINNTNSPSTTAVGQLGTALNTCEQQYGGRAPTFVLVDFFDEGPAIAAVDAINGITPTGRKSLPARDTNLDRVAASWRGVQGLVEQVKNGEKPSKAAWIWGSGKWSWGGINLSGGSMIS</sequence>
<dbReference type="EMBL" id="JAPDRQ010000046">
    <property type="protein sequence ID" value="KAJ9658890.1"/>
    <property type="molecule type" value="Genomic_DNA"/>
</dbReference>
<reference evidence="1" key="1">
    <citation type="submission" date="2022-10" db="EMBL/GenBank/DDBJ databases">
        <title>Culturing micro-colonial fungi from biological soil crusts in the Mojave desert and describing Neophaeococcomyces mojavensis, and introducing the new genera and species Taxawa tesnikishii.</title>
        <authorList>
            <person name="Kurbessoian T."/>
            <person name="Stajich J.E."/>
        </authorList>
    </citation>
    <scope>NUCLEOTIDE SEQUENCE</scope>
    <source>
        <strain evidence="1">JES_112</strain>
    </source>
</reference>
<proteinExistence type="predicted"/>